<accession>A0A154L852</accession>
<organism evidence="2 3">
    <name type="scientific">Thalassospira lucentensis</name>
    <dbReference type="NCBI Taxonomy" id="168935"/>
    <lineage>
        <taxon>Bacteria</taxon>
        <taxon>Pseudomonadati</taxon>
        <taxon>Pseudomonadota</taxon>
        <taxon>Alphaproteobacteria</taxon>
        <taxon>Rhodospirillales</taxon>
        <taxon>Thalassospiraceae</taxon>
        <taxon>Thalassospira</taxon>
    </lineage>
</organism>
<dbReference type="Pfam" id="PF12146">
    <property type="entry name" value="Hydrolase_4"/>
    <property type="match status" value="1"/>
</dbReference>
<gene>
    <name evidence="2" type="ORF">AUP42_15090</name>
</gene>
<comment type="caution">
    <text evidence="2">The sequence shown here is derived from an EMBL/GenBank/DDBJ whole genome shotgun (WGS) entry which is preliminary data.</text>
</comment>
<dbReference type="AlphaFoldDB" id="A0A154L852"/>
<dbReference type="InterPro" id="IPR022742">
    <property type="entry name" value="Hydrolase_4"/>
</dbReference>
<dbReference type="OrthoDB" id="9806902at2"/>
<dbReference type="PANTHER" id="PTHR11614">
    <property type="entry name" value="PHOSPHOLIPASE-RELATED"/>
    <property type="match status" value="1"/>
</dbReference>
<dbReference type="Proteomes" id="UP000076335">
    <property type="component" value="Unassembled WGS sequence"/>
</dbReference>
<dbReference type="InterPro" id="IPR029058">
    <property type="entry name" value="AB_hydrolase_fold"/>
</dbReference>
<dbReference type="Gene3D" id="3.40.50.1820">
    <property type="entry name" value="alpha/beta hydrolase"/>
    <property type="match status" value="1"/>
</dbReference>
<evidence type="ECO:0000313" key="2">
    <source>
        <dbReference type="EMBL" id="KZB66851.1"/>
    </source>
</evidence>
<proteinExistence type="predicted"/>
<reference evidence="2 3" key="1">
    <citation type="submission" date="2015-12" db="EMBL/GenBank/DDBJ databases">
        <title>Genome sequence of Thalassospira lucentensis MCCC 1A02072.</title>
        <authorList>
            <person name="Lu L."/>
            <person name="Lai Q."/>
            <person name="Shao Z."/>
            <person name="Qian P."/>
        </authorList>
    </citation>
    <scope>NUCLEOTIDE SEQUENCE [LARGE SCALE GENOMIC DNA]</scope>
    <source>
        <strain evidence="2 3">MCCC 1A02072</strain>
    </source>
</reference>
<sequence>MTSGAAINHMSKTLLRFVGLGFSFLLVACAPTVKPAGDPVGSVKITQNAFIASDGESLPLQHWGPVDDPDAVILGLHGFGDYANAFDEAGTTLASDNIVLFAYDQRGFGRTATRPFWSGIQSLVNDAADMLVTLRTQYPGRPIYLMGDSMGGAVAIVTAASRPRWMDGVILVAPAVWNRDMMPWYQTAPLSVISHSLPWLLLSGQGLDIWPSDNIEMLRRLSRDPHMMKSVRVDMVAGLAGLMDLAHQRAGEIDIPTLLLSGEQDQVIPPAAIGSIAKDIRASNPDRSVVCLFPDGYHMLLRDLNGPTVIGDIRRWIKGGAAARDFSCTLN</sequence>
<evidence type="ECO:0000259" key="1">
    <source>
        <dbReference type="Pfam" id="PF12146"/>
    </source>
</evidence>
<dbReference type="PRINTS" id="PR00111">
    <property type="entry name" value="ABHYDROLASE"/>
</dbReference>
<dbReference type="InterPro" id="IPR000073">
    <property type="entry name" value="AB_hydrolase_1"/>
</dbReference>
<dbReference type="GO" id="GO:0016787">
    <property type="term" value="F:hydrolase activity"/>
    <property type="evidence" value="ECO:0007669"/>
    <property type="project" value="UniProtKB-KW"/>
</dbReference>
<dbReference type="InterPro" id="IPR051044">
    <property type="entry name" value="MAG_DAG_Lipase"/>
</dbReference>
<keyword evidence="2" id="KW-0378">Hydrolase</keyword>
<evidence type="ECO:0000313" key="3">
    <source>
        <dbReference type="Proteomes" id="UP000076335"/>
    </source>
</evidence>
<feature type="domain" description="Serine aminopeptidase S33" evidence="1">
    <location>
        <begin position="68"/>
        <end position="304"/>
    </location>
</feature>
<dbReference type="SUPFAM" id="SSF53474">
    <property type="entry name" value="alpha/beta-Hydrolases"/>
    <property type="match status" value="1"/>
</dbReference>
<protein>
    <submittedName>
        <fullName evidence="2">Alpha/beta hydrolase</fullName>
    </submittedName>
</protein>
<dbReference type="EMBL" id="LPVY01000005">
    <property type="protein sequence ID" value="KZB66851.1"/>
    <property type="molecule type" value="Genomic_DNA"/>
</dbReference>
<name>A0A154L852_9PROT</name>